<name>A0A7V7NYS9_9PSED</name>
<evidence type="ECO:0000313" key="2">
    <source>
        <dbReference type="EMBL" id="KAB0497178.1"/>
    </source>
</evidence>
<feature type="region of interest" description="Disordered" evidence="1">
    <location>
        <begin position="41"/>
        <end position="62"/>
    </location>
</feature>
<proteinExistence type="predicted"/>
<sequence length="62" mass="7010">MHVLQRKAKTTECSKIDAPEDATYDFEAGVWRNETGLVAYDPRHAQSTKKNDIETGEDQKGQ</sequence>
<protein>
    <submittedName>
        <fullName evidence="2">Uncharacterized protein</fullName>
    </submittedName>
</protein>
<evidence type="ECO:0000313" key="3">
    <source>
        <dbReference type="Proteomes" id="UP000434925"/>
    </source>
</evidence>
<accession>A0A7V7NYS9</accession>
<reference evidence="2 3" key="1">
    <citation type="submission" date="2019-09" db="EMBL/GenBank/DDBJ databases">
        <title>Draft genome sequences of 48 bacterial type strains from the CCUG.</title>
        <authorList>
            <person name="Tunovic T."/>
            <person name="Pineiro-Iglesias B."/>
            <person name="Unosson C."/>
            <person name="Inganas E."/>
            <person name="Ohlen M."/>
            <person name="Cardew S."/>
            <person name="Jensie-Markopoulos S."/>
            <person name="Salva-Serra F."/>
            <person name="Jaen-Luchoro D."/>
            <person name="Karlsson R."/>
            <person name="Svensson-Stadler L."/>
            <person name="Chun J."/>
            <person name="Moore E."/>
        </authorList>
    </citation>
    <scope>NUCLEOTIDE SEQUENCE [LARGE SCALE GENOMIC DNA]</scope>
    <source>
        <strain evidence="2 3">CCUG 51522</strain>
    </source>
</reference>
<dbReference type="Proteomes" id="UP000434925">
    <property type="component" value="Unassembled WGS sequence"/>
</dbReference>
<dbReference type="RefSeq" id="WP_048393692.1">
    <property type="nucleotide sequence ID" value="NZ_JYLB01000002.1"/>
</dbReference>
<organism evidence="2 3">
    <name type="scientific">Pseudomonas lini</name>
    <dbReference type="NCBI Taxonomy" id="163011"/>
    <lineage>
        <taxon>Bacteria</taxon>
        <taxon>Pseudomonadati</taxon>
        <taxon>Pseudomonadota</taxon>
        <taxon>Gammaproteobacteria</taxon>
        <taxon>Pseudomonadales</taxon>
        <taxon>Pseudomonadaceae</taxon>
        <taxon>Pseudomonas</taxon>
    </lineage>
</organism>
<evidence type="ECO:0000256" key="1">
    <source>
        <dbReference type="SAM" id="MobiDB-lite"/>
    </source>
</evidence>
<dbReference type="AlphaFoldDB" id="A0A7V7NYS9"/>
<comment type="caution">
    <text evidence="2">The sequence shown here is derived from an EMBL/GenBank/DDBJ whole genome shotgun (WGS) entry which is preliminary data.</text>
</comment>
<dbReference type="EMBL" id="VZPO01000014">
    <property type="protein sequence ID" value="KAB0497178.1"/>
    <property type="molecule type" value="Genomic_DNA"/>
</dbReference>
<gene>
    <name evidence="2" type="ORF">F7R14_27960</name>
</gene>